<comment type="caution">
    <text evidence="8">The sequence shown here is derived from an EMBL/GenBank/DDBJ whole genome shotgun (WGS) entry which is preliminary data.</text>
</comment>
<accession>A0A1G2PS05</accession>
<keyword evidence="3 7" id="KW-0133">Cell shape</keyword>
<dbReference type="InterPro" id="IPR018187">
    <property type="entry name" value="Asp/Glu_racemase_AS_1"/>
</dbReference>
<evidence type="ECO:0000256" key="3">
    <source>
        <dbReference type="ARBA" id="ARBA00022960"/>
    </source>
</evidence>
<keyword evidence="5 7" id="KW-0413">Isomerase</keyword>
<evidence type="ECO:0000256" key="6">
    <source>
        <dbReference type="ARBA" id="ARBA00023316"/>
    </source>
</evidence>
<feature type="active site" description="Proton donor/acceptor" evidence="7">
    <location>
        <position position="74"/>
    </location>
</feature>
<dbReference type="EMBL" id="MHSW01000026">
    <property type="protein sequence ID" value="OHA51136.1"/>
    <property type="molecule type" value="Genomic_DNA"/>
</dbReference>
<feature type="binding site" evidence="7">
    <location>
        <begin position="189"/>
        <end position="190"/>
    </location>
    <ligand>
        <name>substrate</name>
    </ligand>
</feature>
<dbReference type="UniPathway" id="UPA00219"/>
<dbReference type="NCBIfam" id="TIGR00067">
    <property type="entry name" value="glut_race"/>
    <property type="match status" value="1"/>
</dbReference>
<gene>
    <name evidence="7" type="primary">murI</name>
    <name evidence="8" type="ORF">A3A97_00350</name>
</gene>
<comment type="catalytic activity">
    <reaction evidence="1 7">
        <text>L-glutamate = D-glutamate</text>
        <dbReference type="Rhea" id="RHEA:12813"/>
        <dbReference type="ChEBI" id="CHEBI:29985"/>
        <dbReference type="ChEBI" id="CHEBI:29986"/>
        <dbReference type="EC" id="5.1.1.3"/>
    </reaction>
</comment>
<dbReference type="InterPro" id="IPR001920">
    <property type="entry name" value="Asp/Glu_race"/>
</dbReference>
<organism evidence="8 9">
    <name type="scientific">Candidatus Terrybacteria bacterium RIFCSPLOWO2_01_FULL_40_23</name>
    <dbReference type="NCBI Taxonomy" id="1802366"/>
    <lineage>
        <taxon>Bacteria</taxon>
        <taxon>Candidatus Terryibacteriota</taxon>
    </lineage>
</organism>
<keyword evidence="6 7" id="KW-0961">Cell wall biogenesis/degradation</keyword>
<dbReference type="GO" id="GO:0008360">
    <property type="term" value="P:regulation of cell shape"/>
    <property type="evidence" value="ECO:0007669"/>
    <property type="project" value="UniProtKB-KW"/>
</dbReference>
<dbReference type="EC" id="5.1.1.3" evidence="2 7"/>
<dbReference type="PANTHER" id="PTHR21198">
    <property type="entry name" value="GLUTAMATE RACEMASE"/>
    <property type="match status" value="1"/>
</dbReference>
<keyword evidence="4 7" id="KW-0573">Peptidoglycan synthesis</keyword>
<dbReference type="Gene3D" id="3.40.50.1860">
    <property type="match status" value="2"/>
</dbReference>
<dbReference type="AlphaFoldDB" id="A0A1G2PS05"/>
<dbReference type="GO" id="GO:0008881">
    <property type="term" value="F:glutamate racemase activity"/>
    <property type="evidence" value="ECO:0007669"/>
    <property type="project" value="UniProtKB-UniRule"/>
</dbReference>
<sequence>MKKNIVLGIFDSGLGGLTVVREIERRLPGVSYVYFGDTARLPYGTKTTQTVVNYAIQNSKFLKLKGAHIPVIACNTASAAILKTSGASKKIGKIFSSNKVFNVIEPAVKAAKAATKNRRIGVLATSTTVNSKIYEKLLPKYKVFSVPAPLLVPLVEAGWEKKPETRTILKQYLAPLKKAHVDTVILGCTHYPFIAQAVHDMMGKKVIIINPAQKTAENIAFFVKSETKSKKRETKKFFFVSDLPQDFSKQAAKFMGRKINVKTV</sequence>
<feature type="binding site" evidence="7">
    <location>
        <begin position="11"/>
        <end position="12"/>
    </location>
    <ligand>
        <name>substrate</name>
    </ligand>
</feature>
<evidence type="ECO:0000256" key="7">
    <source>
        <dbReference type="HAMAP-Rule" id="MF_00258"/>
    </source>
</evidence>
<dbReference type="SUPFAM" id="SSF53681">
    <property type="entry name" value="Aspartate/glutamate racemase"/>
    <property type="match status" value="2"/>
</dbReference>
<dbReference type="PANTHER" id="PTHR21198:SF2">
    <property type="entry name" value="GLUTAMATE RACEMASE"/>
    <property type="match status" value="1"/>
</dbReference>
<feature type="active site" description="Proton donor/acceptor" evidence="7">
    <location>
        <position position="188"/>
    </location>
</feature>
<evidence type="ECO:0000256" key="2">
    <source>
        <dbReference type="ARBA" id="ARBA00013090"/>
    </source>
</evidence>
<comment type="similarity">
    <text evidence="7">Belongs to the aspartate/glutamate racemases family.</text>
</comment>
<reference evidence="8 9" key="1">
    <citation type="journal article" date="2016" name="Nat. Commun.">
        <title>Thousands of microbial genomes shed light on interconnected biogeochemical processes in an aquifer system.</title>
        <authorList>
            <person name="Anantharaman K."/>
            <person name="Brown C.T."/>
            <person name="Hug L.A."/>
            <person name="Sharon I."/>
            <person name="Castelle C.J."/>
            <person name="Probst A.J."/>
            <person name="Thomas B.C."/>
            <person name="Singh A."/>
            <person name="Wilkins M.J."/>
            <person name="Karaoz U."/>
            <person name="Brodie E.L."/>
            <person name="Williams K.H."/>
            <person name="Hubbard S.S."/>
            <person name="Banfield J.F."/>
        </authorList>
    </citation>
    <scope>NUCLEOTIDE SEQUENCE [LARGE SCALE GENOMIC DNA]</scope>
</reference>
<dbReference type="InterPro" id="IPR015942">
    <property type="entry name" value="Asp/Glu/hydantoin_racemase"/>
</dbReference>
<protein>
    <recommendedName>
        <fullName evidence="2 7">Glutamate racemase</fullName>
        <ecNumber evidence="2 7">5.1.1.3</ecNumber>
    </recommendedName>
</protein>
<dbReference type="GO" id="GO:0071555">
    <property type="term" value="P:cell wall organization"/>
    <property type="evidence" value="ECO:0007669"/>
    <property type="project" value="UniProtKB-KW"/>
</dbReference>
<evidence type="ECO:0000313" key="8">
    <source>
        <dbReference type="EMBL" id="OHA51136.1"/>
    </source>
</evidence>
<comment type="pathway">
    <text evidence="7">Cell wall biogenesis; peptidoglycan biosynthesis.</text>
</comment>
<evidence type="ECO:0000256" key="1">
    <source>
        <dbReference type="ARBA" id="ARBA00001602"/>
    </source>
</evidence>
<dbReference type="InterPro" id="IPR004391">
    <property type="entry name" value="Glu_race"/>
</dbReference>
<dbReference type="GO" id="GO:0009252">
    <property type="term" value="P:peptidoglycan biosynthetic process"/>
    <property type="evidence" value="ECO:0007669"/>
    <property type="project" value="UniProtKB-UniRule"/>
</dbReference>
<dbReference type="HAMAP" id="MF_00258">
    <property type="entry name" value="Glu_racemase"/>
    <property type="match status" value="1"/>
</dbReference>
<dbReference type="PROSITE" id="PS00924">
    <property type="entry name" value="ASP_GLU_RACEMASE_2"/>
    <property type="match status" value="1"/>
</dbReference>
<comment type="function">
    <text evidence="7">Provides the (R)-glutamate required for cell wall biosynthesis.</text>
</comment>
<dbReference type="Pfam" id="PF01177">
    <property type="entry name" value="Asp_Glu_race"/>
    <property type="match status" value="1"/>
</dbReference>
<feature type="binding site" evidence="7">
    <location>
        <begin position="43"/>
        <end position="44"/>
    </location>
    <ligand>
        <name>substrate</name>
    </ligand>
</feature>
<dbReference type="InterPro" id="IPR033134">
    <property type="entry name" value="Asp/Glu_racemase_AS_2"/>
</dbReference>
<dbReference type="FunFam" id="3.40.50.1860:FF:000001">
    <property type="entry name" value="Glutamate racemase"/>
    <property type="match status" value="1"/>
</dbReference>
<feature type="binding site" evidence="7">
    <location>
        <begin position="75"/>
        <end position="76"/>
    </location>
    <ligand>
        <name>substrate</name>
    </ligand>
</feature>
<proteinExistence type="inferred from homology"/>
<evidence type="ECO:0000313" key="9">
    <source>
        <dbReference type="Proteomes" id="UP000176951"/>
    </source>
</evidence>
<dbReference type="PROSITE" id="PS00923">
    <property type="entry name" value="ASP_GLU_RACEMASE_1"/>
    <property type="match status" value="1"/>
</dbReference>
<name>A0A1G2PS05_9BACT</name>
<dbReference type="Proteomes" id="UP000176951">
    <property type="component" value="Unassembled WGS sequence"/>
</dbReference>
<evidence type="ECO:0000256" key="5">
    <source>
        <dbReference type="ARBA" id="ARBA00023235"/>
    </source>
</evidence>
<evidence type="ECO:0000256" key="4">
    <source>
        <dbReference type="ARBA" id="ARBA00022984"/>
    </source>
</evidence>